<dbReference type="Proteomes" id="UP000530530">
    <property type="component" value="Unassembled WGS sequence"/>
</dbReference>
<comment type="caution">
    <text evidence="2">The sequence shown here is derived from an EMBL/GenBank/DDBJ whole genome shotgun (WGS) entry which is preliminary data.</text>
</comment>
<accession>A0ABR6LV30</accession>
<feature type="region of interest" description="Disordered" evidence="1">
    <location>
        <begin position="47"/>
        <end position="70"/>
    </location>
</feature>
<sequence>MSLGAAWLGPATAPLGQWRGSVLCDQVVIVVVVVAYTVSGGLPSRPLPVTRGFAPDPGVRGEAPVEGRGG</sequence>
<protein>
    <submittedName>
        <fullName evidence="2">Uncharacterized protein</fullName>
    </submittedName>
</protein>
<gene>
    <name evidence="2" type="ORF">BJY27_007155</name>
</gene>
<keyword evidence="3" id="KW-1185">Reference proteome</keyword>
<name>A0ABR6LV30_9ACTN</name>
<proteinExistence type="predicted"/>
<dbReference type="EMBL" id="JACHNG010000001">
    <property type="protein sequence ID" value="MBB4786194.1"/>
    <property type="molecule type" value="Genomic_DNA"/>
</dbReference>
<evidence type="ECO:0000313" key="3">
    <source>
        <dbReference type="Proteomes" id="UP000530530"/>
    </source>
</evidence>
<reference evidence="2 3" key="1">
    <citation type="submission" date="2020-08" db="EMBL/GenBank/DDBJ databases">
        <title>Sequencing the genomes of 1000 actinobacteria strains.</title>
        <authorList>
            <person name="Klenk H.-P."/>
        </authorList>
    </citation>
    <scope>NUCLEOTIDE SEQUENCE [LARGE SCALE GENOMIC DNA]</scope>
    <source>
        <strain evidence="2 3">DSM 41530</strain>
    </source>
</reference>
<evidence type="ECO:0000256" key="1">
    <source>
        <dbReference type="SAM" id="MobiDB-lite"/>
    </source>
</evidence>
<evidence type="ECO:0000313" key="2">
    <source>
        <dbReference type="EMBL" id="MBB4786194.1"/>
    </source>
</evidence>
<organism evidence="2 3">
    <name type="scientific">Streptomyces rapamycinicus</name>
    <dbReference type="NCBI Taxonomy" id="1226757"/>
    <lineage>
        <taxon>Bacteria</taxon>
        <taxon>Bacillati</taxon>
        <taxon>Actinomycetota</taxon>
        <taxon>Actinomycetes</taxon>
        <taxon>Kitasatosporales</taxon>
        <taxon>Streptomycetaceae</taxon>
        <taxon>Streptomyces</taxon>
        <taxon>Streptomyces violaceusniger group</taxon>
    </lineage>
</organism>